<dbReference type="Pfam" id="PF07963">
    <property type="entry name" value="N_methyl"/>
    <property type="match status" value="1"/>
</dbReference>
<feature type="transmembrane region" description="Helical" evidence="1">
    <location>
        <begin position="21"/>
        <end position="42"/>
    </location>
</feature>
<evidence type="ECO:0000256" key="1">
    <source>
        <dbReference type="SAM" id="Phobius"/>
    </source>
</evidence>
<gene>
    <name evidence="2" type="ORF">CSA56_15620</name>
</gene>
<dbReference type="Proteomes" id="UP000230821">
    <property type="component" value="Unassembled WGS sequence"/>
</dbReference>
<dbReference type="EMBL" id="PDSK01000114">
    <property type="protein sequence ID" value="PIE32435.1"/>
    <property type="molecule type" value="Genomic_DNA"/>
</dbReference>
<sequence length="181" mass="20555">MKKRHNIQGALQSDEQRGMTLLEIMVTLGVFSIFVMGTLQFYSATYKHLRIRESAFDVMHDAQHIMSAIGQDIRQAEEVVENYQELPARSVITAFKIAPTLSLYSGQTMIVYWLDEARPTHLFRSVYKNGQESSLELSPFIQSLTIQPEGDRLLNVQLALQDTVAGQLTTFQASSTYAMRF</sequence>
<dbReference type="AlphaFoldDB" id="A0A2G6K9W7"/>
<keyword evidence="1" id="KW-0812">Transmembrane</keyword>
<comment type="caution">
    <text evidence="2">The sequence shown here is derived from an EMBL/GenBank/DDBJ whole genome shotgun (WGS) entry which is preliminary data.</text>
</comment>
<dbReference type="PROSITE" id="PS00409">
    <property type="entry name" value="PROKAR_NTER_METHYL"/>
    <property type="match status" value="1"/>
</dbReference>
<evidence type="ECO:0000313" key="2">
    <source>
        <dbReference type="EMBL" id="PIE32435.1"/>
    </source>
</evidence>
<evidence type="ECO:0000313" key="3">
    <source>
        <dbReference type="Proteomes" id="UP000230821"/>
    </source>
</evidence>
<organism evidence="2 3">
    <name type="scientific">candidate division KSB3 bacterium</name>
    <dbReference type="NCBI Taxonomy" id="2044937"/>
    <lineage>
        <taxon>Bacteria</taxon>
        <taxon>candidate division KSB3</taxon>
    </lineage>
</organism>
<reference evidence="2 3" key="1">
    <citation type="submission" date="2017-10" db="EMBL/GenBank/DDBJ databases">
        <title>Novel microbial diversity and functional potential in the marine mammal oral microbiome.</title>
        <authorList>
            <person name="Dudek N.K."/>
            <person name="Sun C.L."/>
            <person name="Burstein D."/>
            <person name="Kantor R.S."/>
            <person name="Aliaga Goltsman D.S."/>
            <person name="Bik E.M."/>
            <person name="Thomas B.C."/>
            <person name="Banfield J.F."/>
            <person name="Relman D.A."/>
        </authorList>
    </citation>
    <scope>NUCLEOTIDE SEQUENCE [LARGE SCALE GENOMIC DNA]</scope>
    <source>
        <strain evidence="2">DOLJORAL78_47_16</strain>
    </source>
</reference>
<protein>
    <recommendedName>
        <fullName evidence="4">Prepilin-type N-terminal cleavage/methylation domain-containing protein</fullName>
    </recommendedName>
</protein>
<keyword evidence="1" id="KW-0472">Membrane</keyword>
<dbReference type="InterPro" id="IPR012902">
    <property type="entry name" value="N_methyl_site"/>
</dbReference>
<dbReference type="NCBIfam" id="TIGR02532">
    <property type="entry name" value="IV_pilin_GFxxxE"/>
    <property type="match status" value="1"/>
</dbReference>
<keyword evidence="1" id="KW-1133">Transmembrane helix</keyword>
<evidence type="ECO:0008006" key="4">
    <source>
        <dbReference type="Google" id="ProtNLM"/>
    </source>
</evidence>
<proteinExistence type="predicted"/>
<name>A0A2G6K9W7_9BACT</name>
<accession>A0A2G6K9W7</accession>